<sequence>MAAPPAGVWGTCSCLVVALSVAGFAVTVSYTVRVPRGVGVALGVAEGLGVGVALAEAVTAIVAEAGVVLVPDDAISHV</sequence>
<dbReference type="Proteomes" id="UP000651728">
    <property type="component" value="Unassembled WGS sequence"/>
</dbReference>
<feature type="transmembrane region" description="Helical" evidence="1">
    <location>
        <begin position="6"/>
        <end position="26"/>
    </location>
</feature>
<keyword evidence="1" id="KW-0812">Transmembrane</keyword>
<gene>
    <name evidence="2" type="ORF">Mam01_10420</name>
</gene>
<dbReference type="EMBL" id="BOOB01000007">
    <property type="protein sequence ID" value="GIH30878.1"/>
    <property type="molecule type" value="Genomic_DNA"/>
</dbReference>
<proteinExistence type="predicted"/>
<evidence type="ECO:0000313" key="3">
    <source>
        <dbReference type="Proteomes" id="UP000651728"/>
    </source>
</evidence>
<keyword evidence="3" id="KW-1185">Reference proteome</keyword>
<accession>A0ABQ4F7X5</accession>
<evidence type="ECO:0000313" key="2">
    <source>
        <dbReference type="EMBL" id="GIH30878.1"/>
    </source>
</evidence>
<organism evidence="2 3">
    <name type="scientific">Microbispora amethystogenes</name>
    <dbReference type="NCBI Taxonomy" id="1427754"/>
    <lineage>
        <taxon>Bacteria</taxon>
        <taxon>Bacillati</taxon>
        <taxon>Actinomycetota</taxon>
        <taxon>Actinomycetes</taxon>
        <taxon>Streptosporangiales</taxon>
        <taxon>Streptosporangiaceae</taxon>
        <taxon>Microbispora</taxon>
    </lineage>
</organism>
<protein>
    <submittedName>
        <fullName evidence="2">Uncharacterized protein</fullName>
    </submittedName>
</protein>
<evidence type="ECO:0000256" key="1">
    <source>
        <dbReference type="SAM" id="Phobius"/>
    </source>
</evidence>
<name>A0ABQ4F7X5_9ACTN</name>
<comment type="caution">
    <text evidence="2">The sequence shown here is derived from an EMBL/GenBank/DDBJ whole genome shotgun (WGS) entry which is preliminary data.</text>
</comment>
<keyword evidence="1" id="KW-1133">Transmembrane helix</keyword>
<keyword evidence="1" id="KW-0472">Membrane</keyword>
<reference evidence="2 3" key="1">
    <citation type="submission" date="2021-01" db="EMBL/GenBank/DDBJ databases">
        <title>Whole genome shotgun sequence of Microbispora amethystogenes NBRC 101907.</title>
        <authorList>
            <person name="Komaki H."/>
            <person name="Tamura T."/>
        </authorList>
    </citation>
    <scope>NUCLEOTIDE SEQUENCE [LARGE SCALE GENOMIC DNA]</scope>
    <source>
        <strain evidence="2 3">NBRC 101907</strain>
    </source>
</reference>